<dbReference type="InterPro" id="IPR001611">
    <property type="entry name" value="Leu-rich_rpt"/>
</dbReference>
<feature type="region of interest" description="Disordered" evidence="3">
    <location>
        <begin position="357"/>
        <end position="440"/>
    </location>
</feature>
<dbReference type="Pfam" id="PF00481">
    <property type="entry name" value="PP2C"/>
    <property type="match status" value="1"/>
</dbReference>
<dbReference type="PROSITE" id="PS51746">
    <property type="entry name" value="PPM_2"/>
    <property type="match status" value="1"/>
</dbReference>
<dbReference type="CDD" id="cd00143">
    <property type="entry name" value="PP2Cc"/>
    <property type="match status" value="1"/>
</dbReference>
<dbReference type="Pfam" id="PF23598">
    <property type="entry name" value="LRR_14"/>
    <property type="match status" value="1"/>
</dbReference>
<dbReference type="InterPro" id="IPR055414">
    <property type="entry name" value="LRR_R13L4/SHOC2-like"/>
</dbReference>
<dbReference type="RefSeq" id="XP_004337155.1">
    <property type="nucleotide sequence ID" value="XM_004337107.1"/>
</dbReference>
<dbReference type="SMART" id="SM00365">
    <property type="entry name" value="LRR_SD22"/>
    <property type="match status" value="5"/>
</dbReference>
<feature type="domain" description="PPM-type phosphatase" evidence="4">
    <location>
        <begin position="452"/>
        <end position="693"/>
    </location>
</feature>
<proteinExistence type="predicted"/>
<organism evidence="5 6">
    <name type="scientific">Acanthamoeba castellanii (strain ATCC 30010 / Neff)</name>
    <dbReference type="NCBI Taxonomy" id="1257118"/>
    <lineage>
        <taxon>Eukaryota</taxon>
        <taxon>Amoebozoa</taxon>
        <taxon>Discosea</taxon>
        <taxon>Longamoebia</taxon>
        <taxon>Centramoebida</taxon>
        <taxon>Acanthamoebidae</taxon>
        <taxon>Acanthamoeba</taxon>
    </lineage>
</organism>
<evidence type="ECO:0000256" key="3">
    <source>
        <dbReference type="SAM" id="MobiDB-lite"/>
    </source>
</evidence>
<dbReference type="VEuPathDB" id="AmoebaDB:ACA1_216440"/>
<dbReference type="STRING" id="1257118.L8GQI6"/>
<accession>L8GQI6</accession>
<keyword evidence="6" id="KW-1185">Reference proteome</keyword>
<keyword evidence="2" id="KW-0677">Repeat</keyword>
<dbReference type="PROSITE" id="PS51450">
    <property type="entry name" value="LRR"/>
    <property type="match status" value="4"/>
</dbReference>
<feature type="region of interest" description="Disordered" evidence="3">
    <location>
        <begin position="1"/>
        <end position="38"/>
    </location>
</feature>
<sequence length="693" mass="76402">MDGSSSRRKKDAAKVHHPDKDKDKDEEVEDEEEMSREEMLAQLRETRHLDVSKRELASKNLPPELAYMINLEMLSMAQNELTELPKSFGKLSKLVALNLNTNLFAEVPKVLGKLPALSILDMRNNRVTEISPGTLKKMTALTKLMLRYNRIVALPAEVGHLKNLQLLSIRNNHLISVPPELNQLEKLQVFDARGNQLRSIPPLGGLRSLLELDLQHNNLSCLPSELSHLSSLTRLSLGFNNFSEFPLEAVGMSSLAELDLEANCISVVPPDIKHMTALRTLYLSSNKIKSLPSEIGRLSSLEKLSLNHNQLRTLDELKKLVDLDLENNPLEWDKDPAKGAEAVRALSFVPNLKLSAHKTDPAAATRKGGAGGPTGEGSGHRSLFTEGGLMSMFHEHATTTSGGGGGGGNHEREEEEQQQSEEGNGSRTGKAKAKTPREPRGGLIRDFFALEDLNKPGLQKAKKEPLQQEDAHCCHHPFFDENDIALFCELKQQLKAHKKESKKSSRPTDLHKMLHLAYLKADDQMRQFQYEGCTATAVVVWQVGNERYLQCANVGDSAAYLYRAGEPVCLIREHKLTNEFERGRIISSGVWLTDGQTRIAGIGVTRVLGDHFAKDTNSGMLGAPDSSPAYLLTPHDTHLIVASDGLWDVMSPATAGDLVAKEETAEAGAKVLMKRALASAKCKDNVTIVVVRL</sequence>
<dbReference type="InterPro" id="IPR050216">
    <property type="entry name" value="LRR_domain-containing"/>
</dbReference>
<feature type="compositionally biased region" description="Basic residues" evidence="3">
    <location>
        <begin position="1"/>
        <end position="11"/>
    </location>
</feature>
<evidence type="ECO:0000259" key="4">
    <source>
        <dbReference type="PROSITE" id="PS51746"/>
    </source>
</evidence>
<dbReference type="InterPro" id="IPR036457">
    <property type="entry name" value="PPM-type-like_dom_sf"/>
</dbReference>
<evidence type="ECO:0000313" key="6">
    <source>
        <dbReference type="Proteomes" id="UP000011083"/>
    </source>
</evidence>
<name>L8GQI6_ACACF</name>
<dbReference type="InterPro" id="IPR001932">
    <property type="entry name" value="PPM-type_phosphatase-like_dom"/>
</dbReference>
<dbReference type="Gene3D" id="3.60.40.10">
    <property type="entry name" value="PPM-type phosphatase domain"/>
    <property type="match status" value="1"/>
</dbReference>
<protein>
    <submittedName>
        <fullName evidence="5">Protein phosphatase 2C domain containing protein</fullName>
    </submittedName>
</protein>
<feature type="compositionally biased region" description="Basic and acidic residues" evidence="3">
    <location>
        <begin position="12"/>
        <end position="25"/>
    </location>
</feature>
<dbReference type="Proteomes" id="UP000011083">
    <property type="component" value="Unassembled WGS sequence"/>
</dbReference>
<dbReference type="Gene3D" id="3.80.10.10">
    <property type="entry name" value="Ribonuclease Inhibitor"/>
    <property type="match status" value="1"/>
</dbReference>
<dbReference type="KEGG" id="acan:ACA1_216440"/>
<feature type="compositionally biased region" description="Gly residues" evidence="3">
    <location>
        <begin position="368"/>
        <end position="377"/>
    </location>
</feature>
<dbReference type="GeneID" id="14915810"/>
<dbReference type="OrthoDB" id="31118at2759"/>
<reference evidence="5 6" key="1">
    <citation type="journal article" date="2013" name="Genome Biol.">
        <title>Genome of Acanthamoeba castellanii highlights extensive lateral gene transfer and early evolution of tyrosine kinase signaling.</title>
        <authorList>
            <person name="Clarke M."/>
            <person name="Lohan A.J."/>
            <person name="Liu B."/>
            <person name="Lagkouvardos I."/>
            <person name="Roy S."/>
            <person name="Zafar N."/>
            <person name="Bertelli C."/>
            <person name="Schilde C."/>
            <person name="Kianianmomeni A."/>
            <person name="Burglin T.R."/>
            <person name="Frech C."/>
            <person name="Turcotte B."/>
            <person name="Kopec K.O."/>
            <person name="Synnott J.M."/>
            <person name="Choo C."/>
            <person name="Paponov I."/>
            <person name="Finkler A."/>
            <person name="Soon Heng Tan C."/>
            <person name="Hutchins A.P."/>
            <person name="Weinmeier T."/>
            <person name="Rattei T."/>
            <person name="Chu J.S."/>
            <person name="Gimenez G."/>
            <person name="Irimia M."/>
            <person name="Rigden D.J."/>
            <person name="Fitzpatrick D.A."/>
            <person name="Lorenzo-Morales J."/>
            <person name="Bateman A."/>
            <person name="Chiu C.H."/>
            <person name="Tang P."/>
            <person name="Hegemann P."/>
            <person name="Fromm H."/>
            <person name="Raoult D."/>
            <person name="Greub G."/>
            <person name="Miranda-Saavedra D."/>
            <person name="Chen N."/>
            <person name="Nash P."/>
            <person name="Ginger M.L."/>
            <person name="Horn M."/>
            <person name="Schaap P."/>
            <person name="Caler L."/>
            <person name="Loftus B."/>
        </authorList>
    </citation>
    <scope>NUCLEOTIDE SEQUENCE [LARGE SCALE GENOMIC DNA]</scope>
    <source>
        <strain evidence="5 6">Neff</strain>
    </source>
</reference>
<dbReference type="EMBL" id="KB008036">
    <property type="protein sequence ID" value="ELR15142.1"/>
    <property type="molecule type" value="Genomic_DNA"/>
</dbReference>
<evidence type="ECO:0000256" key="2">
    <source>
        <dbReference type="ARBA" id="ARBA00022737"/>
    </source>
</evidence>
<dbReference type="GO" id="GO:0005737">
    <property type="term" value="C:cytoplasm"/>
    <property type="evidence" value="ECO:0007669"/>
    <property type="project" value="TreeGrafter"/>
</dbReference>
<dbReference type="Pfam" id="PF13855">
    <property type="entry name" value="LRR_8"/>
    <property type="match status" value="1"/>
</dbReference>
<evidence type="ECO:0000313" key="5">
    <source>
        <dbReference type="EMBL" id="ELR15142.1"/>
    </source>
</evidence>
<dbReference type="SMART" id="SM00364">
    <property type="entry name" value="LRR_BAC"/>
    <property type="match status" value="7"/>
</dbReference>
<keyword evidence="1" id="KW-0433">Leucine-rich repeat</keyword>
<feature type="compositionally biased region" description="Acidic residues" evidence="3">
    <location>
        <begin position="26"/>
        <end position="35"/>
    </location>
</feature>
<evidence type="ECO:0000256" key="1">
    <source>
        <dbReference type="ARBA" id="ARBA00022614"/>
    </source>
</evidence>
<dbReference type="InterPro" id="IPR032675">
    <property type="entry name" value="LRR_dom_sf"/>
</dbReference>
<dbReference type="InterPro" id="IPR003591">
    <property type="entry name" value="Leu-rich_rpt_typical-subtyp"/>
</dbReference>
<dbReference type="SMART" id="SM00332">
    <property type="entry name" value="PP2Cc"/>
    <property type="match status" value="1"/>
</dbReference>
<dbReference type="AlphaFoldDB" id="L8GQI6"/>
<dbReference type="SUPFAM" id="SSF81606">
    <property type="entry name" value="PP2C-like"/>
    <property type="match status" value="1"/>
</dbReference>
<dbReference type="SUPFAM" id="SSF52058">
    <property type="entry name" value="L domain-like"/>
    <property type="match status" value="1"/>
</dbReference>
<gene>
    <name evidence="5" type="ORF">ACA1_216440</name>
</gene>
<dbReference type="SMART" id="SM00369">
    <property type="entry name" value="LRR_TYP"/>
    <property type="match status" value="11"/>
</dbReference>
<dbReference type="PANTHER" id="PTHR48051:SF1">
    <property type="entry name" value="RAS SUPPRESSOR PROTEIN 1"/>
    <property type="match status" value="1"/>
</dbReference>
<dbReference type="PANTHER" id="PTHR48051">
    <property type="match status" value="1"/>
</dbReference>